<reference evidence="3" key="1">
    <citation type="submission" date="2022-12" db="EMBL/GenBank/DDBJ databases">
        <title>Draft genome assemblies for two species of Escallonia (Escalloniales).</title>
        <authorList>
            <person name="Chanderbali A."/>
            <person name="Dervinis C."/>
            <person name="Anghel I."/>
            <person name="Soltis D."/>
            <person name="Soltis P."/>
            <person name="Zapata F."/>
        </authorList>
    </citation>
    <scope>NUCLEOTIDE SEQUENCE</scope>
    <source>
        <strain evidence="3">UCBG92.1500</strain>
        <tissue evidence="3">Leaf</tissue>
    </source>
</reference>
<dbReference type="GO" id="GO:0005737">
    <property type="term" value="C:cytoplasm"/>
    <property type="evidence" value="ECO:0007669"/>
    <property type="project" value="TreeGrafter"/>
</dbReference>
<dbReference type="GO" id="GO:0010427">
    <property type="term" value="F:abscisic acid binding"/>
    <property type="evidence" value="ECO:0007669"/>
    <property type="project" value="InterPro"/>
</dbReference>
<dbReference type="GO" id="GO:0005634">
    <property type="term" value="C:nucleus"/>
    <property type="evidence" value="ECO:0007669"/>
    <property type="project" value="TreeGrafter"/>
</dbReference>
<dbReference type="GO" id="GO:0038023">
    <property type="term" value="F:signaling receptor activity"/>
    <property type="evidence" value="ECO:0007669"/>
    <property type="project" value="InterPro"/>
</dbReference>
<comment type="caution">
    <text evidence="3">The sequence shown here is derived from an EMBL/GenBank/DDBJ whole genome shotgun (WGS) entry which is preliminary data.</text>
</comment>
<dbReference type="PROSITE" id="PS00451">
    <property type="entry name" value="PATHOGENESIS_BETVI"/>
    <property type="match status" value="1"/>
</dbReference>
<dbReference type="InterPro" id="IPR024949">
    <property type="entry name" value="Bet_v_I_allergen"/>
</dbReference>
<dbReference type="Gene3D" id="3.30.530.20">
    <property type="match status" value="2"/>
</dbReference>
<feature type="domain" description="Bet v I/Major latex protein" evidence="2">
    <location>
        <begin position="112"/>
        <end position="201"/>
    </location>
</feature>
<protein>
    <recommendedName>
        <fullName evidence="2">Bet v I/Major latex protein domain-containing protein</fullName>
    </recommendedName>
</protein>
<gene>
    <name evidence="3" type="ORF">RJ640_003182</name>
</gene>
<dbReference type="PRINTS" id="PR00634">
    <property type="entry name" value="BETALLERGEN"/>
</dbReference>
<evidence type="ECO:0000256" key="1">
    <source>
        <dbReference type="ARBA" id="ARBA00009744"/>
    </source>
</evidence>
<name>A0AA88UMH5_9ASTE</name>
<comment type="similarity">
    <text evidence="1">Belongs to the BetVI family.</text>
</comment>
<accession>A0AA88UMH5</accession>
<dbReference type="Proteomes" id="UP001187471">
    <property type="component" value="Unassembled WGS sequence"/>
</dbReference>
<dbReference type="FunFam" id="3.30.530.20:FF:000007">
    <property type="entry name" value="Major pollen allergen Bet v 1-A"/>
    <property type="match status" value="1"/>
</dbReference>
<dbReference type="SUPFAM" id="SSF55961">
    <property type="entry name" value="Bet v1-like"/>
    <property type="match status" value="1"/>
</dbReference>
<dbReference type="AlphaFoldDB" id="A0AA88UMH5"/>
<organism evidence="3 4">
    <name type="scientific">Escallonia rubra</name>
    <dbReference type="NCBI Taxonomy" id="112253"/>
    <lineage>
        <taxon>Eukaryota</taxon>
        <taxon>Viridiplantae</taxon>
        <taxon>Streptophyta</taxon>
        <taxon>Embryophyta</taxon>
        <taxon>Tracheophyta</taxon>
        <taxon>Spermatophyta</taxon>
        <taxon>Magnoliopsida</taxon>
        <taxon>eudicotyledons</taxon>
        <taxon>Gunneridae</taxon>
        <taxon>Pentapetalae</taxon>
        <taxon>asterids</taxon>
        <taxon>campanulids</taxon>
        <taxon>Escalloniales</taxon>
        <taxon>Escalloniaceae</taxon>
        <taxon>Escallonia</taxon>
    </lineage>
</organism>
<dbReference type="CDD" id="cd07816">
    <property type="entry name" value="Bet_v1-like"/>
    <property type="match status" value="1"/>
</dbReference>
<dbReference type="PANTHER" id="PTHR31213">
    <property type="entry name" value="OS08G0374000 PROTEIN-RELATED"/>
    <property type="match status" value="1"/>
</dbReference>
<dbReference type="Pfam" id="PF00407">
    <property type="entry name" value="Bet_v_1"/>
    <property type="match status" value="1"/>
</dbReference>
<dbReference type="GO" id="GO:0009738">
    <property type="term" value="P:abscisic acid-activated signaling pathway"/>
    <property type="evidence" value="ECO:0007669"/>
    <property type="project" value="InterPro"/>
</dbReference>
<evidence type="ECO:0000259" key="2">
    <source>
        <dbReference type="Pfam" id="PF00407"/>
    </source>
</evidence>
<sequence length="207" mass="23064">MYGVAVEGGHEGMLRELDDRVVVEFFLWWAIDDLWLWSEEEALVARDWWLAVGCGTITSGSTLSISIMVAITYDSEVTSSISASKLFHALVLDGDNLVPKLLPAAIKRTNRLKTMKHRVDGIDKESFTYSYTLIEGDALMDMIESITYHIKIVPSADGGSVYKNRSIYHTKGDAQIAEEEIKAGKDKAKGIFKVVEAYLHANPDAYN</sequence>
<dbReference type="PANTHER" id="PTHR31213:SF55">
    <property type="entry name" value="STRESS-INDUCED PROTEIN SAM22"/>
    <property type="match status" value="1"/>
</dbReference>
<dbReference type="InterPro" id="IPR023393">
    <property type="entry name" value="START-like_dom_sf"/>
</dbReference>
<dbReference type="InterPro" id="IPR000916">
    <property type="entry name" value="Bet_v_I/MLP"/>
</dbReference>
<evidence type="ECO:0000313" key="3">
    <source>
        <dbReference type="EMBL" id="KAK2990885.1"/>
    </source>
</evidence>
<keyword evidence="4" id="KW-1185">Reference proteome</keyword>
<dbReference type="GO" id="GO:0006952">
    <property type="term" value="P:defense response"/>
    <property type="evidence" value="ECO:0007669"/>
    <property type="project" value="InterPro"/>
</dbReference>
<proteinExistence type="inferred from homology"/>
<evidence type="ECO:0000313" key="4">
    <source>
        <dbReference type="Proteomes" id="UP001187471"/>
    </source>
</evidence>
<dbReference type="EMBL" id="JAVXUO010000601">
    <property type="protein sequence ID" value="KAK2990885.1"/>
    <property type="molecule type" value="Genomic_DNA"/>
</dbReference>
<dbReference type="InterPro" id="IPR050279">
    <property type="entry name" value="Plant_def-hormone_signal"/>
</dbReference>
<dbReference type="GO" id="GO:0004864">
    <property type="term" value="F:protein phosphatase inhibitor activity"/>
    <property type="evidence" value="ECO:0007669"/>
    <property type="project" value="InterPro"/>
</dbReference>